<dbReference type="EMBL" id="BJWL01000001">
    <property type="protein sequence ID" value="GFY81182.1"/>
    <property type="molecule type" value="Genomic_DNA"/>
</dbReference>
<proteinExistence type="predicted"/>
<comment type="caution">
    <text evidence="1">The sequence shown here is derived from an EMBL/GenBank/DDBJ whole genome shotgun (WGS) entry which is preliminary data.</text>
</comment>
<sequence>MLPVAPALKTNRKHCPAKVERKALQCLRRQRFCGGKIKVNWIKLGDRITKFFQTIANNRFRGNFVSPMVVDGAAVKELNLIKAGAVDYFSNVFGDMECARPEIGGYVYFTLSNEDRGCLELQFSAVEVLLATRDCCSSKAPAPYGFNFKFIKKAWKIIGRSYGFSSRILQNGKIVEGLNFTFIALIPKAEAQTTFNELRPISMAGRLRKVLPKVISEPQ</sequence>
<protein>
    <submittedName>
        <fullName evidence="1">Uncharacterized protein</fullName>
    </submittedName>
</protein>
<dbReference type="OrthoDB" id="1938551at2759"/>
<reference evidence="1 2" key="1">
    <citation type="submission" date="2019-07" db="EMBL/GenBank/DDBJ databases">
        <title>De Novo Assembly of kiwifruit Actinidia rufa.</title>
        <authorList>
            <person name="Sugita-Konishi S."/>
            <person name="Sato K."/>
            <person name="Mori E."/>
            <person name="Abe Y."/>
            <person name="Kisaki G."/>
            <person name="Hamano K."/>
            <person name="Suezawa K."/>
            <person name="Otani M."/>
            <person name="Fukuda T."/>
            <person name="Manabe T."/>
            <person name="Gomi K."/>
            <person name="Tabuchi M."/>
            <person name="Akimitsu K."/>
            <person name="Kataoka I."/>
        </authorList>
    </citation>
    <scope>NUCLEOTIDE SEQUENCE [LARGE SCALE GENOMIC DNA]</scope>
    <source>
        <strain evidence="2">cv. Fuchu</strain>
    </source>
</reference>
<dbReference type="AlphaFoldDB" id="A0A7J0E4H8"/>
<accession>A0A7J0E4H8</accession>
<name>A0A7J0E4H8_9ERIC</name>
<gene>
    <name evidence="1" type="ORF">Acr_01g0009910</name>
</gene>
<keyword evidence="2" id="KW-1185">Reference proteome</keyword>
<evidence type="ECO:0000313" key="2">
    <source>
        <dbReference type="Proteomes" id="UP000585474"/>
    </source>
</evidence>
<dbReference type="Proteomes" id="UP000585474">
    <property type="component" value="Unassembled WGS sequence"/>
</dbReference>
<evidence type="ECO:0000313" key="1">
    <source>
        <dbReference type="EMBL" id="GFY81182.1"/>
    </source>
</evidence>
<organism evidence="1 2">
    <name type="scientific">Actinidia rufa</name>
    <dbReference type="NCBI Taxonomy" id="165716"/>
    <lineage>
        <taxon>Eukaryota</taxon>
        <taxon>Viridiplantae</taxon>
        <taxon>Streptophyta</taxon>
        <taxon>Embryophyta</taxon>
        <taxon>Tracheophyta</taxon>
        <taxon>Spermatophyta</taxon>
        <taxon>Magnoliopsida</taxon>
        <taxon>eudicotyledons</taxon>
        <taxon>Gunneridae</taxon>
        <taxon>Pentapetalae</taxon>
        <taxon>asterids</taxon>
        <taxon>Ericales</taxon>
        <taxon>Actinidiaceae</taxon>
        <taxon>Actinidia</taxon>
    </lineage>
</organism>